<feature type="non-terminal residue" evidence="2">
    <location>
        <position position="211"/>
    </location>
</feature>
<dbReference type="PANTHER" id="PTHR33116">
    <property type="entry name" value="REVERSE TRANSCRIPTASE ZINC-BINDING DOMAIN-CONTAINING PROTEIN-RELATED-RELATED"/>
    <property type="match status" value="1"/>
</dbReference>
<evidence type="ECO:0000313" key="2">
    <source>
        <dbReference type="EMBL" id="KHN39553.1"/>
    </source>
</evidence>
<dbReference type="InterPro" id="IPR026960">
    <property type="entry name" value="RVT-Znf"/>
</dbReference>
<dbReference type="Proteomes" id="UP000053555">
    <property type="component" value="Unassembled WGS sequence"/>
</dbReference>
<name>A0A0B2S4E8_GLYSO</name>
<organism evidence="2">
    <name type="scientific">Glycine soja</name>
    <name type="common">Wild soybean</name>
    <dbReference type="NCBI Taxonomy" id="3848"/>
    <lineage>
        <taxon>Eukaryota</taxon>
        <taxon>Viridiplantae</taxon>
        <taxon>Streptophyta</taxon>
        <taxon>Embryophyta</taxon>
        <taxon>Tracheophyta</taxon>
        <taxon>Spermatophyta</taxon>
        <taxon>Magnoliopsida</taxon>
        <taxon>eudicotyledons</taxon>
        <taxon>Gunneridae</taxon>
        <taxon>Pentapetalae</taxon>
        <taxon>rosids</taxon>
        <taxon>fabids</taxon>
        <taxon>Fabales</taxon>
        <taxon>Fabaceae</taxon>
        <taxon>Papilionoideae</taxon>
        <taxon>50 kb inversion clade</taxon>
        <taxon>NPAAA clade</taxon>
        <taxon>indigoferoid/millettioid clade</taxon>
        <taxon>Phaseoleae</taxon>
        <taxon>Glycine</taxon>
        <taxon>Glycine subgen. Soja</taxon>
    </lineage>
</organism>
<gene>
    <name evidence="2" type="ORF">glysoja_045723</name>
</gene>
<proteinExistence type="predicted"/>
<evidence type="ECO:0000259" key="1">
    <source>
        <dbReference type="Pfam" id="PF13966"/>
    </source>
</evidence>
<dbReference type="PANTHER" id="PTHR33116:SF78">
    <property type="entry name" value="OS12G0587133 PROTEIN"/>
    <property type="match status" value="1"/>
</dbReference>
<reference evidence="2" key="1">
    <citation type="submission" date="2014-07" db="EMBL/GenBank/DDBJ databases">
        <title>Identification of a novel salt tolerance gene in wild soybean by whole-genome sequencing.</title>
        <authorList>
            <person name="Lam H.-M."/>
            <person name="Qi X."/>
            <person name="Li M.-W."/>
            <person name="Liu X."/>
            <person name="Xie M."/>
            <person name="Ni M."/>
            <person name="Xu X."/>
        </authorList>
    </citation>
    <scope>NUCLEOTIDE SEQUENCE [LARGE SCALE GENOMIC DNA]</scope>
    <source>
        <tissue evidence="2">Root</tissue>
    </source>
</reference>
<feature type="domain" description="Reverse transcriptase zinc-binding" evidence="1">
    <location>
        <begin position="50"/>
        <end position="109"/>
    </location>
</feature>
<dbReference type="Pfam" id="PF13966">
    <property type="entry name" value="zf-RVT"/>
    <property type="match status" value="1"/>
</dbReference>
<dbReference type="EMBL" id="KN646260">
    <property type="protein sequence ID" value="KHN39553.1"/>
    <property type="molecule type" value="Genomic_DNA"/>
</dbReference>
<protein>
    <recommendedName>
        <fullName evidence="1">Reverse transcriptase zinc-binding domain-containing protein</fullName>
    </recommendedName>
</protein>
<accession>A0A0B2S4E8</accession>
<dbReference type="AlphaFoldDB" id="A0A0B2S4E8"/>
<sequence length="211" mass="24889">GLTWKRQLNPNEEESLHSLETILVDVHLVAESHDRWKWSLHNSKLFTVIPVPSKVALFCWRLLLDRLSTNDNLIRRNVVINNSRCSLCDSCDENVVHLFFHCDFSKCIWKEILSWIGIVDVIAVGGVQHFWEYDRLLKYNTSRNKVPFMFWLATLWIIWQVRNNSIFKEEEKDIPKTINQIKHICWAWFMGKVGGVTGSNISDWWNSPFLC</sequence>
<feature type="non-terminal residue" evidence="2">
    <location>
        <position position="1"/>
    </location>
</feature>